<dbReference type="InParanoid" id="A0A5Q0BJB3"/>
<evidence type="ECO:0000313" key="1">
    <source>
        <dbReference type="EMBL" id="QFY42301.1"/>
    </source>
</evidence>
<dbReference type="KEGG" id="mmob:F6R98_06400"/>
<dbReference type="Proteomes" id="UP000325755">
    <property type="component" value="Chromosome"/>
</dbReference>
<proteinExistence type="predicted"/>
<organism evidence="1 2">
    <name type="scientific">Candidatus Methylospira mobilis</name>
    <dbReference type="NCBI Taxonomy" id="1808979"/>
    <lineage>
        <taxon>Bacteria</taxon>
        <taxon>Pseudomonadati</taxon>
        <taxon>Pseudomonadota</taxon>
        <taxon>Gammaproteobacteria</taxon>
        <taxon>Methylococcales</taxon>
        <taxon>Methylococcaceae</taxon>
        <taxon>Candidatus Methylospira</taxon>
    </lineage>
</organism>
<evidence type="ECO:0000313" key="2">
    <source>
        <dbReference type="Proteomes" id="UP000325755"/>
    </source>
</evidence>
<dbReference type="EMBL" id="CP044205">
    <property type="protein sequence ID" value="QFY42301.1"/>
    <property type="molecule type" value="Genomic_DNA"/>
</dbReference>
<name>A0A5Q0BJB3_9GAMM</name>
<protein>
    <submittedName>
        <fullName evidence="1">Uncharacterized protein</fullName>
    </submittedName>
</protein>
<reference evidence="1 2" key="1">
    <citation type="submission" date="2019-09" db="EMBL/GenBank/DDBJ databases">
        <title>Ecophysiology of the spiral-shaped methanotroph Methylospira mobilis as revealed by the complete genome sequence.</title>
        <authorList>
            <person name="Oshkin I.Y."/>
            <person name="Dedysh S.N."/>
            <person name="Miroshnikov K."/>
            <person name="Danilova O.V."/>
            <person name="Hakobyan A."/>
            <person name="Liesack W."/>
        </authorList>
    </citation>
    <scope>NUCLEOTIDE SEQUENCE [LARGE SCALE GENOMIC DNA]</scope>
    <source>
        <strain evidence="1 2">Shm1</strain>
    </source>
</reference>
<accession>A0A5Q0BJB3</accession>
<sequence length="489" mass="56324">MSDYQGWLSSLAQEAKSIKVGNIKLPDELLNTLEQTSVLCLNNHATHESFNILQANYSFIEIRKDSSLLISDEQKYQSITLLAWLIHSIDKWRKNLDSERRMLLGLFIVSCFLDDRDGGLWKVLPCYTTINTELLDELQLITSNLASNVSTIGEPPIWERESVEQFQVAINNRDWLTISNLWNRLKQASLPLFFQTQIIRLLAHYDSSRLRNAFINSKDIPILMHSIDALTVEQALTLGAYSDNPYVEFSAVHGALSKIGASRDFIQNEQSMLVMVLNKVSRDVLRFNNWMDVFNAYPLRYPALQTALGLFLAQSEGGSIFDAYINSIALSKLGLDFQSNKSRALVAKCLGIFCKSADIEKRKNLWRKAYERWSEWNFEVNTMDSHIFSVVVSDLDFALIGYYLECMTHNDRIAYKTDVLQKLRVSFYQWYRSTSDLITCVNRLISHMQPVAHAIIIQHNSSELWLMDGKYDIPEQFKDNAYIKMMLEV</sequence>
<dbReference type="OrthoDB" id="7060006at2"/>
<gene>
    <name evidence="1" type="ORF">F6R98_06400</name>
</gene>
<dbReference type="AlphaFoldDB" id="A0A5Q0BJB3"/>
<keyword evidence="2" id="KW-1185">Reference proteome</keyword>
<dbReference type="RefSeq" id="WP_153248282.1">
    <property type="nucleotide sequence ID" value="NZ_CP044205.1"/>
</dbReference>